<feature type="transmembrane region" description="Helical" evidence="5">
    <location>
        <begin position="67"/>
        <end position="96"/>
    </location>
</feature>
<feature type="transmembrane region" description="Helical" evidence="5">
    <location>
        <begin position="189"/>
        <end position="212"/>
    </location>
</feature>
<dbReference type="Pfam" id="PF13520">
    <property type="entry name" value="AA_permease_2"/>
    <property type="match status" value="1"/>
</dbReference>
<sequence length="654" mass="69820">MAHPAVLEDESKGSRFRSWFLEGLNDRSGTHHGPHVQPAHEEPRHAWWRVMCLTGVDYFSTLGYQPAIAALAAGFLSPLATIVLIAVTLCCALPVYRQVAAESPHGAGSIAMLERLLPRWRGKVFVLVLLGFAATDFMITMTLSAADASAHLIGNPLVPPALHGGQVWVTIVLLTLLAVVFLRGFGEAIGVAVVLVGVYLALNVVVVGTALAEVLTRPEVITHWTTALTTVHGGGWAVLGTCLLVFPKLALGMSGFETGVAVMPQIGSRHDAPGADPVPTRIAGARRLLTTSALIMSGFLLTSSFTTTLLIPPAEFEAGGAAEGRALAWVAHEYLGPVFASVYDVSTITILWFAGASAMAGLLNLVPRYLPRYGMAPEWAAAVRPLIAVFFVAAVIVTVVFDADVNAQGGAYATGVLVLMTSAAVAVTLACRRRRQRVATVAFLLVTAVFVYTTVANIVERPEGVRIAAIFILAILGVSFGSRILRSFELRETGVVFDDAALAMIREADGPDGVAVIAHETGRVTPEHYTQKLREVTGRDHLPAGSKPLFLEVTVVDSSDFAVELDVHGVRVGQANVLRVSSPVVPNTIAAVLLEIRDLTDDVPHVYFEWSEGNPLANLLRFVFSGQGEVAPVTREILRRAEPTMLVRPHVHVG</sequence>
<evidence type="ECO:0000256" key="5">
    <source>
        <dbReference type="SAM" id="Phobius"/>
    </source>
</evidence>
<name>A0ABQ1P7I6_9MICC</name>
<feature type="transmembrane region" description="Helical" evidence="5">
    <location>
        <begin position="409"/>
        <end position="431"/>
    </location>
</feature>
<organism evidence="6 7">
    <name type="scientific">Tersicoccus solisilvae</name>
    <dbReference type="NCBI Taxonomy" id="1882339"/>
    <lineage>
        <taxon>Bacteria</taxon>
        <taxon>Bacillati</taxon>
        <taxon>Actinomycetota</taxon>
        <taxon>Actinomycetes</taxon>
        <taxon>Micrococcales</taxon>
        <taxon>Micrococcaceae</taxon>
        <taxon>Tersicoccus</taxon>
    </lineage>
</organism>
<feature type="transmembrane region" description="Helical" evidence="5">
    <location>
        <begin position="288"/>
        <end position="311"/>
    </location>
</feature>
<feature type="transmembrane region" description="Helical" evidence="5">
    <location>
        <begin position="350"/>
        <end position="370"/>
    </location>
</feature>
<dbReference type="EMBL" id="BMJI01000010">
    <property type="protein sequence ID" value="GGC92226.1"/>
    <property type="molecule type" value="Genomic_DNA"/>
</dbReference>
<dbReference type="Gene3D" id="1.20.1740.10">
    <property type="entry name" value="Amino acid/polyamine transporter I"/>
    <property type="match status" value="1"/>
</dbReference>
<gene>
    <name evidence="6" type="ORF">GCM10011512_19120</name>
</gene>
<dbReference type="InterPro" id="IPR002293">
    <property type="entry name" value="AA/rel_permease1"/>
</dbReference>
<evidence type="ECO:0000256" key="4">
    <source>
        <dbReference type="ARBA" id="ARBA00023136"/>
    </source>
</evidence>
<evidence type="ECO:0000256" key="2">
    <source>
        <dbReference type="ARBA" id="ARBA00022692"/>
    </source>
</evidence>
<dbReference type="RefSeq" id="WP_188668114.1">
    <property type="nucleotide sequence ID" value="NZ_BMJI01000010.1"/>
</dbReference>
<dbReference type="Proteomes" id="UP000597761">
    <property type="component" value="Unassembled WGS sequence"/>
</dbReference>
<evidence type="ECO:0000313" key="7">
    <source>
        <dbReference type="Proteomes" id="UP000597761"/>
    </source>
</evidence>
<feature type="transmembrane region" description="Helical" evidence="5">
    <location>
        <begin position="124"/>
        <end position="145"/>
    </location>
</feature>
<comment type="subcellular location">
    <subcellularLocation>
        <location evidence="1">Membrane</location>
        <topology evidence="1">Multi-pass membrane protein</topology>
    </subcellularLocation>
</comment>
<reference evidence="7" key="1">
    <citation type="journal article" date="2019" name="Int. J. Syst. Evol. Microbiol.">
        <title>The Global Catalogue of Microorganisms (GCM) 10K type strain sequencing project: providing services to taxonomists for standard genome sequencing and annotation.</title>
        <authorList>
            <consortium name="The Broad Institute Genomics Platform"/>
            <consortium name="The Broad Institute Genome Sequencing Center for Infectious Disease"/>
            <person name="Wu L."/>
            <person name="Ma J."/>
        </authorList>
    </citation>
    <scope>NUCLEOTIDE SEQUENCE [LARGE SCALE GENOMIC DNA]</scope>
    <source>
        <strain evidence="7">CGMCC 1.15480</strain>
    </source>
</reference>
<comment type="caution">
    <text evidence="6">The sequence shown here is derived from an EMBL/GenBank/DDBJ whole genome shotgun (WGS) entry which is preliminary data.</text>
</comment>
<protein>
    <submittedName>
        <fullName evidence="6">Amino acid transporter</fullName>
    </submittedName>
</protein>
<evidence type="ECO:0000256" key="1">
    <source>
        <dbReference type="ARBA" id="ARBA00004141"/>
    </source>
</evidence>
<keyword evidence="3 5" id="KW-1133">Transmembrane helix</keyword>
<accession>A0ABQ1P7I6</accession>
<feature type="transmembrane region" description="Helical" evidence="5">
    <location>
        <begin position="382"/>
        <end position="403"/>
    </location>
</feature>
<feature type="transmembrane region" description="Helical" evidence="5">
    <location>
        <begin position="465"/>
        <end position="485"/>
    </location>
</feature>
<keyword evidence="7" id="KW-1185">Reference proteome</keyword>
<proteinExistence type="predicted"/>
<keyword evidence="4 5" id="KW-0472">Membrane</keyword>
<evidence type="ECO:0000256" key="3">
    <source>
        <dbReference type="ARBA" id="ARBA00022989"/>
    </source>
</evidence>
<keyword evidence="2 5" id="KW-0812">Transmembrane</keyword>
<feature type="transmembrane region" description="Helical" evidence="5">
    <location>
        <begin position="224"/>
        <end position="246"/>
    </location>
</feature>
<feature type="transmembrane region" description="Helical" evidence="5">
    <location>
        <begin position="165"/>
        <end position="182"/>
    </location>
</feature>
<evidence type="ECO:0000313" key="6">
    <source>
        <dbReference type="EMBL" id="GGC92226.1"/>
    </source>
</evidence>
<feature type="transmembrane region" description="Helical" evidence="5">
    <location>
        <begin position="438"/>
        <end position="459"/>
    </location>
</feature>